<name>A0A9W9ZUC5_9CNID</name>
<dbReference type="Proteomes" id="UP001163046">
    <property type="component" value="Unassembled WGS sequence"/>
</dbReference>
<organism evidence="1 2">
    <name type="scientific">Desmophyllum pertusum</name>
    <dbReference type="NCBI Taxonomy" id="174260"/>
    <lineage>
        <taxon>Eukaryota</taxon>
        <taxon>Metazoa</taxon>
        <taxon>Cnidaria</taxon>
        <taxon>Anthozoa</taxon>
        <taxon>Hexacorallia</taxon>
        <taxon>Scleractinia</taxon>
        <taxon>Caryophylliina</taxon>
        <taxon>Caryophylliidae</taxon>
        <taxon>Desmophyllum</taxon>
    </lineage>
</organism>
<evidence type="ECO:0000313" key="2">
    <source>
        <dbReference type="Proteomes" id="UP001163046"/>
    </source>
</evidence>
<gene>
    <name evidence="1" type="ORF">OS493_040634</name>
</gene>
<comment type="caution">
    <text evidence="1">The sequence shown here is derived from an EMBL/GenBank/DDBJ whole genome shotgun (WGS) entry which is preliminary data.</text>
</comment>
<accession>A0A9W9ZUC5</accession>
<dbReference type="EMBL" id="MU825841">
    <property type="protein sequence ID" value="KAJ7387981.1"/>
    <property type="molecule type" value="Genomic_DNA"/>
</dbReference>
<dbReference type="AlphaFoldDB" id="A0A9W9ZUC5"/>
<evidence type="ECO:0000313" key="1">
    <source>
        <dbReference type="EMBL" id="KAJ7387981.1"/>
    </source>
</evidence>
<protein>
    <submittedName>
        <fullName evidence="1">Uncharacterized protein</fullName>
    </submittedName>
</protein>
<reference evidence="1" key="1">
    <citation type="submission" date="2023-01" db="EMBL/GenBank/DDBJ databases">
        <title>Genome assembly of the deep-sea coral Lophelia pertusa.</title>
        <authorList>
            <person name="Herrera S."/>
            <person name="Cordes E."/>
        </authorList>
    </citation>
    <scope>NUCLEOTIDE SEQUENCE</scope>
    <source>
        <strain evidence="1">USNM1676648</strain>
        <tissue evidence="1">Polyp</tissue>
    </source>
</reference>
<sequence>MSESIYIGRQSNNILVSIAIPEDKGRLDWTMCLLVSNFIIFTSLLLDVKPIDVTQDFIQGLWPIHLLPEEKIPPPR</sequence>
<keyword evidence="2" id="KW-1185">Reference proteome</keyword>
<proteinExistence type="predicted"/>